<dbReference type="Proteomes" id="UP000288215">
    <property type="component" value="Unassembled WGS sequence"/>
</dbReference>
<sequence length="84" mass="9086">MGFYKGSNSVRRVPSRIVVFGTLLLFWILIATAIGEGSLGLFFEIIQSLEGGHEGIFLAAVESMNSTGRFEVNFNGIMGLVEDG</sequence>
<comment type="caution">
    <text evidence="1">The sequence shown here is derived from an EMBL/GenBank/DDBJ whole genome shotgun (WGS) entry which is preliminary data.</text>
</comment>
<evidence type="ECO:0000313" key="1">
    <source>
        <dbReference type="EMBL" id="RWX73990.1"/>
    </source>
</evidence>
<organism evidence="1 2">
    <name type="scientific">Methanosuratincola subterraneus</name>
    <dbReference type="NCBI Taxonomy" id="2593994"/>
    <lineage>
        <taxon>Archaea</taxon>
        <taxon>Thermoproteota</taxon>
        <taxon>Methanosuratincolia</taxon>
        <taxon>Candidatus Methanomethylicales</taxon>
        <taxon>Candidatus Methanomethylicaceae</taxon>
        <taxon>Candidatus Methanosuratincola (ex Vanwonterghem et al. 2016)</taxon>
    </lineage>
</organism>
<protein>
    <submittedName>
        <fullName evidence="1">Uncharacterized protein</fullName>
    </submittedName>
</protein>
<reference evidence="1 2" key="1">
    <citation type="submission" date="2018-12" db="EMBL/GenBank/DDBJ databases">
        <title>The complete genome of the methanogenic archaea of the candidate phylum Verstraetearchaeota, obtained from the metagenome of underground thermal water.</title>
        <authorList>
            <person name="Kadnikov V.V."/>
            <person name="Mardanov A.V."/>
            <person name="Beletsky A.V."/>
            <person name="Karnachuk O.V."/>
            <person name="Ravin N.V."/>
        </authorList>
    </citation>
    <scope>NUCLEOTIDE SEQUENCE [LARGE SCALE GENOMIC DNA]</scope>
    <source>
        <strain evidence="1">Ch88</strain>
    </source>
</reference>
<dbReference type="AlphaFoldDB" id="A0A3S3RCQ3"/>
<gene>
    <name evidence="1" type="ORF">Metus_0015</name>
</gene>
<proteinExistence type="predicted"/>
<evidence type="ECO:0000313" key="2">
    <source>
        <dbReference type="Proteomes" id="UP000288215"/>
    </source>
</evidence>
<accession>A0A3S3RCQ3</accession>
<name>A0A3S3RCQ3_METS7</name>
<dbReference type="EMBL" id="RXGA01000001">
    <property type="protein sequence ID" value="RWX73990.1"/>
    <property type="molecule type" value="Genomic_DNA"/>
</dbReference>